<evidence type="ECO:0000313" key="5">
    <source>
        <dbReference type="EMBL" id="CCK70989.1"/>
    </source>
</evidence>
<dbReference type="PANTHER" id="PTHR31344:SF0">
    <property type="entry name" value="NUCLEAR PORE COMPLEX PROTEIN NUP205"/>
    <property type="match status" value="1"/>
</dbReference>
<comment type="subcellular location">
    <subcellularLocation>
        <location evidence="1">Nucleus</location>
    </subcellularLocation>
</comment>
<reference evidence="5 6" key="1">
    <citation type="journal article" date="2011" name="Proc. Natl. Acad. Sci. U.S.A.">
        <title>Evolutionary erosion of yeast sex chromosomes by mating-type switching accidents.</title>
        <authorList>
            <person name="Gordon J.L."/>
            <person name="Armisen D."/>
            <person name="Proux-Wera E."/>
            <person name="Oheigeartaigh S.S."/>
            <person name="Byrne K.P."/>
            <person name="Wolfe K.H."/>
        </authorList>
    </citation>
    <scope>NUCLEOTIDE SEQUENCE [LARGE SCALE GENOMIC DNA]</scope>
    <source>
        <strain evidence="6">ATCC MYA-139 / BCRC 22969 / CBS 8797 / CCRC 22969 / KCTC 17520 / NBRC 10181 / NCYC 3082</strain>
    </source>
</reference>
<dbReference type="GO" id="GO:0046822">
    <property type="term" value="P:regulation of nucleocytoplasmic transport"/>
    <property type="evidence" value="ECO:0007669"/>
    <property type="project" value="EnsemblFungi"/>
</dbReference>
<evidence type="ECO:0000256" key="3">
    <source>
        <dbReference type="ARBA" id="ARBA00022448"/>
    </source>
</evidence>
<evidence type="ECO:0000256" key="4">
    <source>
        <dbReference type="ARBA" id="ARBA00023242"/>
    </source>
</evidence>
<proteinExistence type="inferred from homology"/>
<protein>
    <recommendedName>
        <fullName evidence="7">Nucleoporin</fullName>
    </recommendedName>
</protein>
<dbReference type="OrthoDB" id="2019644at2759"/>
<dbReference type="HOGENOM" id="CLU_002778_0_0_1"/>
<comment type="similarity">
    <text evidence="2">Belongs to the NUP186/NUP192/NUP205 family.</text>
</comment>
<organism evidence="5 6">
    <name type="scientific">Huiozyma naganishii (strain ATCC MYA-139 / BCRC 22969 / CBS 8797 / KCTC 17520 / NBRC 10181 / NCYC 3082 / Yp74L-3)</name>
    <name type="common">Yeast</name>
    <name type="synonym">Kazachstania naganishii</name>
    <dbReference type="NCBI Taxonomy" id="1071383"/>
    <lineage>
        <taxon>Eukaryota</taxon>
        <taxon>Fungi</taxon>
        <taxon>Dikarya</taxon>
        <taxon>Ascomycota</taxon>
        <taxon>Saccharomycotina</taxon>
        <taxon>Saccharomycetes</taxon>
        <taxon>Saccharomycetales</taxon>
        <taxon>Saccharomycetaceae</taxon>
        <taxon>Huiozyma</taxon>
    </lineage>
</organism>
<dbReference type="RefSeq" id="XP_022465235.1">
    <property type="nucleotide sequence ID" value="XM_022608772.1"/>
</dbReference>
<keyword evidence="4" id="KW-0539">Nucleus</keyword>
<keyword evidence="6" id="KW-1185">Reference proteome</keyword>
<dbReference type="STRING" id="1071383.J7S7J2"/>
<name>J7S7J2_HUIN7</name>
<dbReference type="Pfam" id="PF11894">
    <property type="entry name" value="Nup192"/>
    <property type="match status" value="1"/>
</dbReference>
<evidence type="ECO:0000313" key="6">
    <source>
        <dbReference type="Proteomes" id="UP000006310"/>
    </source>
</evidence>
<dbReference type="KEGG" id="kng:KNAG_0F03270"/>
<dbReference type="GO" id="GO:0044611">
    <property type="term" value="C:nuclear pore inner ring"/>
    <property type="evidence" value="ECO:0007669"/>
    <property type="project" value="EnsemblFungi"/>
</dbReference>
<reference evidence="6" key="2">
    <citation type="submission" date="2012-08" db="EMBL/GenBank/DDBJ databases">
        <title>Genome sequence of Kazachstania naganishii.</title>
        <authorList>
            <person name="Gordon J.L."/>
            <person name="Armisen D."/>
            <person name="Proux-Wera E."/>
            <person name="OhEigeartaigh S.S."/>
            <person name="Byrne K.P."/>
            <person name="Wolfe K.H."/>
        </authorList>
    </citation>
    <scope>NUCLEOTIDE SEQUENCE [LARGE SCALE GENOMIC DNA]</scope>
    <source>
        <strain evidence="6">ATCC MYA-139 / BCRC 22969 / CBS 8797 / CCRC 22969 / KCTC 17520 / NBRC 10181 / NCYC 3082</strain>
    </source>
</reference>
<accession>J7S7J2</accession>
<dbReference type="PANTHER" id="PTHR31344">
    <property type="entry name" value="NUCLEAR PORE COMPLEX PROTEIN NUP205"/>
    <property type="match status" value="1"/>
</dbReference>
<evidence type="ECO:0008006" key="7">
    <source>
        <dbReference type="Google" id="ProtNLM"/>
    </source>
</evidence>
<dbReference type="InterPro" id="IPR021827">
    <property type="entry name" value="Nup186/Nup192/Nup205"/>
</dbReference>
<evidence type="ECO:0000256" key="2">
    <source>
        <dbReference type="ARBA" id="ARBA00005892"/>
    </source>
</evidence>
<dbReference type="GeneID" id="34526704"/>
<dbReference type="GO" id="GO:0006999">
    <property type="term" value="P:nuclear pore organization"/>
    <property type="evidence" value="ECO:0007669"/>
    <property type="project" value="EnsemblFungi"/>
</dbReference>
<keyword evidence="3" id="KW-0813">Transport</keyword>
<evidence type="ECO:0000256" key="1">
    <source>
        <dbReference type="ARBA" id="ARBA00004123"/>
    </source>
</evidence>
<gene>
    <name evidence="5" type="primary">KNAG0F03270</name>
    <name evidence="5" type="ordered locus">KNAG_0F03270</name>
</gene>
<dbReference type="EMBL" id="HE978319">
    <property type="protein sequence ID" value="CCK70989.1"/>
    <property type="molecule type" value="Genomic_DNA"/>
</dbReference>
<dbReference type="eggNOG" id="KOG1835">
    <property type="taxonomic scope" value="Eukaryota"/>
</dbReference>
<sequence length="1689" mass="191034">MNWSVEPFELLYRSIQNGEVDLELFNGLLTDLKALNLDNNKRKNQTSRSQLEKGEAKLGDGATYQFNEVFVISAIKLSDELNLDELIIAELMLSNLNGADYTENDDFLLMNNGKIQYFMRRQYILQIVAYIVNCLQRDDPILESFFDDNTVSNVIQAFKSIHTNLVEIKQLVNKAQILDHYDVLFQKNVRFKRDFLLKEYDILSQILTGLSQNRILSTQSHITSLIDHITSLDANDFFIIYYLPAVFQTFGELNHFADGEVKSLHQALLKDLKSPEIYSKPVHVTFIFVFLTFFISWCKEKPSERAMSLDFKTAVDEPMTTAVELGAIEQLLVFTADTSVVEKDKSIDLFYDIRSLLQRHIPKLIPKNLLDDDTQYTNSSSGNVHNAMNNISGGNAGFLNSNYGSPAANKKHIPKYQFDCVFLSEQTEITLLSTTHVVLQRIIADCAFLLTKIKDAEEDSLLSGEDLTLDDVSVKADLERFFLTIYYFYASRPEYAKVFWEDKESNAFGFIAWASKCSDSLIRSCFYLMISSLSFGAENSVNVFHYFNDDSTVSWNIICQCISDYIAKISSLNNAVQHQQTLGNSEIDTNLVALEEGLNEEAIIFLSSLFTLIGSVAHDVDENIKLSLSTMFSDVLFEFSKLDTPLIGACFMTLSHIVPTSTKDKAKFWLLLDAMIFKNATLTNTHHSYRTAFSSIFGNYSEVLGFLRLFAKLLQIDTSNQDHGLIRFGNLEFPAKLGQSYRKAGIWPYFNYIFTDLLIPSEKLTDEANKIAIQLPIMESINTALCSFDYRVILNSVPVGADLNRLTTSGDFFEYIQESPATAVFNYLFQEKCYQSIFKIIVGGSDELINIGSEGNYHTLLIQNACQVISRTLQHQETYLDELIPIVKKNRKEIFMIPKDFGHHGLRSFYDAIFFNLNVIAHFGLYVGVENYIIASESISILKKMSLLYNKNCSSTHLRNKLLIVLDAVDESARIKDAFISQIETPIDIEEKLQLKLEILDLLASNLSYSDQEMTVAHFLLGFQVSDAISVGPKLSTFIASGISLLGSLLNLLQASLESVSPANIDYAPMRLAAMTMEIILKLCRNPVTSAIIFDVLLENEFLDTIVMLDPQITKYTSWNNRLFETSSLESVHAFNEGPSLGAFISFLSYRNHLTQFFSLFIHRIFFVGTTFQISTYINYLISSNRGSAKILSFLNTLNYGSIPVSKYTGNLSSNLSKVSFELDLIPLKPRCTGNIFDFTEVDARLSLFKRANEVQPKPTMLTLVTNRSVDGDPSEKKEDAEMLKLRSYITDCLSNSKISDLQLCILHSWVQLVQIIVTDGKLGTLERCDFILEIFSTIVPKINDYVEFDVKFSEELVSLAVFLYEIYNQDRRTMDKYDKLDTRLDSLFKVCIHGITSPLSSISLRSDFYVLTNQYLVRILNDEKLSKEILQNLRVINEKFVEVISNDAIYGQGTSRITAILLLDSLVQVADWNKDNIILESLTKNAHLLLIIRTLKNIDNILKSTTEATSIDDLLYEMTAFKATVFFLIRIAQTRTGSQSLIQNKLLQVIGQCSFLKVDPELGLNLHFDENPSKGTGVVNINIGLESAASAGRETEDLSLFELFIPVFKLICTVLISVGSENEVVINNTRQLLSAFRKLLVGVFKKDALNDSEGRTNYLHGKNDVLGEMVMLITLLCTLTDYNGKECL</sequence>
<dbReference type="Proteomes" id="UP000006310">
    <property type="component" value="Chromosome 6"/>
</dbReference>
<dbReference type="GO" id="GO:0017056">
    <property type="term" value="F:structural constituent of nuclear pore"/>
    <property type="evidence" value="ECO:0007669"/>
    <property type="project" value="EnsemblFungi"/>
</dbReference>
<dbReference type="OMA" id="AYGFIEW"/>